<dbReference type="Proteomes" id="UP000281553">
    <property type="component" value="Unassembled WGS sequence"/>
</dbReference>
<protein>
    <submittedName>
        <fullName evidence="5">Uncharacterized protein</fullName>
    </submittedName>
</protein>
<keyword evidence="4" id="KW-0325">Glycoprotein</keyword>
<dbReference type="AlphaFoldDB" id="A0A3P7NT41"/>
<dbReference type="Gene3D" id="2.60.40.1530">
    <property type="entry name" value="ntegrin, alpha v. Chain A, domain 4"/>
    <property type="match status" value="1"/>
</dbReference>
<keyword evidence="3" id="KW-0472">Membrane</keyword>
<dbReference type="InterPro" id="IPR032695">
    <property type="entry name" value="Integrin_dom_sf"/>
</dbReference>
<evidence type="ECO:0000313" key="6">
    <source>
        <dbReference type="Proteomes" id="UP000281553"/>
    </source>
</evidence>
<evidence type="ECO:0000256" key="2">
    <source>
        <dbReference type="ARBA" id="ARBA00023037"/>
    </source>
</evidence>
<sequence>MGPRLEHVFLIENTGKPELDNATLQLDIPVSTNDGDLFVYLSDRVRRQPNAHSTIHTQSEVLQNLKLEPPFCWLEVQHRIIEPRASCSVGCHLVYVADLPDRNRQDKEPVVLRLLTRKLYVRSPEVALPGIGFGYLVMVITPEIAHKYLEWVSTLPRVVSADGRVAGTCTIDPNFVDPLNVTIMDIPQDGSPYKRVAVVNRAAAPLGTTDPPQVPPEDKSSNIPNGRWLAQWRGGFLEYLHLSVPPAHQFKDSAHYTELLLYESLLVGRNIDSVAIPLRAVIA</sequence>
<comment type="subcellular location">
    <subcellularLocation>
        <location evidence="1">Membrane</location>
        <topology evidence="1">Single-pass type I membrane protein</topology>
    </subcellularLocation>
</comment>
<organism evidence="5 6">
    <name type="scientific">Dibothriocephalus latus</name>
    <name type="common">Fish tapeworm</name>
    <name type="synonym">Diphyllobothrium latum</name>
    <dbReference type="NCBI Taxonomy" id="60516"/>
    <lineage>
        <taxon>Eukaryota</taxon>
        <taxon>Metazoa</taxon>
        <taxon>Spiralia</taxon>
        <taxon>Lophotrochozoa</taxon>
        <taxon>Platyhelminthes</taxon>
        <taxon>Cestoda</taxon>
        <taxon>Eucestoda</taxon>
        <taxon>Diphyllobothriidea</taxon>
        <taxon>Diphyllobothriidae</taxon>
        <taxon>Dibothriocephalus</taxon>
    </lineage>
</organism>
<accession>A0A3P7NT41</accession>
<name>A0A3P7NT41_DIBLA</name>
<dbReference type="EMBL" id="UYRU01051951">
    <property type="protein sequence ID" value="VDN11652.1"/>
    <property type="molecule type" value="Genomic_DNA"/>
</dbReference>
<dbReference type="OrthoDB" id="5317514at2759"/>
<evidence type="ECO:0000256" key="1">
    <source>
        <dbReference type="ARBA" id="ARBA00004479"/>
    </source>
</evidence>
<dbReference type="GO" id="GO:0016020">
    <property type="term" value="C:membrane"/>
    <property type="evidence" value="ECO:0007669"/>
    <property type="project" value="UniProtKB-SubCell"/>
</dbReference>
<dbReference type="SUPFAM" id="SSF69179">
    <property type="entry name" value="Integrin domains"/>
    <property type="match status" value="1"/>
</dbReference>
<gene>
    <name evidence="5" type="ORF">DILT_LOCUS7483</name>
</gene>
<proteinExistence type="predicted"/>
<keyword evidence="6" id="KW-1185">Reference proteome</keyword>
<reference evidence="5 6" key="1">
    <citation type="submission" date="2018-11" db="EMBL/GenBank/DDBJ databases">
        <authorList>
            <consortium name="Pathogen Informatics"/>
        </authorList>
    </citation>
    <scope>NUCLEOTIDE SEQUENCE [LARGE SCALE GENOMIC DNA]</scope>
</reference>
<keyword evidence="2" id="KW-0401">Integrin</keyword>
<evidence type="ECO:0000256" key="4">
    <source>
        <dbReference type="ARBA" id="ARBA00023180"/>
    </source>
</evidence>
<evidence type="ECO:0000256" key="3">
    <source>
        <dbReference type="ARBA" id="ARBA00023136"/>
    </source>
</evidence>
<dbReference type="GO" id="GO:0007229">
    <property type="term" value="P:integrin-mediated signaling pathway"/>
    <property type="evidence" value="ECO:0007669"/>
    <property type="project" value="UniProtKB-KW"/>
</dbReference>
<evidence type="ECO:0000313" key="5">
    <source>
        <dbReference type="EMBL" id="VDN11652.1"/>
    </source>
</evidence>